<sequence length="251" mass="27614">MHETGAVLERNTVLERLAKTLVVGDEQELREVAAQVLVHQLVRQEDHAGLRQLLSAEELKSLLERAQALGLSDEVRDRVWLFFKRATARRRFYIRRVYDADGVVLEDIRRAAFEPVFASFRALLGDEIYALAQAKQDAGQAEMLRGLIAPDSGWDVFAAEVDMRVVGFIAVKVDPETLIGEIGLNAVHPAHAGHGVGTSLYEFALGHMKRAGARVATVATGGDASHAPARRAYEKAGFHAAIPSVWLCRLL</sequence>
<evidence type="ECO:0000313" key="3">
    <source>
        <dbReference type="Proteomes" id="UP000007587"/>
    </source>
</evidence>
<dbReference type="KEGG" id="ccx:COCOR_03621"/>
<keyword evidence="3" id="KW-1185">Reference proteome</keyword>
<dbReference type="EMBL" id="CP003389">
    <property type="protein sequence ID" value="AFE05335.1"/>
    <property type="molecule type" value="Genomic_DNA"/>
</dbReference>
<evidence type="ECO:0000259" key="1">
    <source>
        <dbReference type="PROSITE" id="PS51186"/>
    </source>
</evidence>
<dbReference type="CDD" id="cd04301">
    <property type="entry name" value="NAT_SF"/>
    <property type="match status" value="1"/>
</dbReference>
<accession>H8MNA7</accession>
<dbReference type="GO" id="GO:0016747">
    <property type="term" value="F:acyltransferase activity, transferring groups other than amino-acyl groups"/>
    <property type="evidence" value="ECO:0007669"/>
    <property type="project" value="InterPro"/>
</dbReference>
<dbReference type="STRING" id="1144275.COCOR_03621"/>
<gene>
    <name evidence="2" type="ordered locus">COCOR_03621</name>
</gene>
<name>H8MNA7_CORCM</name>
<dbReference type="InterPro" id="IPR016181">
    <property type="entry name" value="Acyl_CoA_acyltransferase"/>
</dbReference>
<protein>
    <recommendedName>
        <fullName evidence="1">N-acetyltransferase domain-containing protein</fullName>
    </recommendedName>
</protein>
<dbReference type="PROSITE" id="PS51186">
    <property type="entry name" value="GNAT"/>
    <property type="match status" value="1"/>
</dbReference>
<proteinExistence type="predicted"/>
<reference evidence="3" key="2">
    <citation type="submission" date="2012-03" db="EMBL/GenBank/DDBJ databases">
        <title>Genome sequence of the fruiting myxobacterium Corallococcus coralloides DSM 2259.</title>
        <authorList>
            <person name="Huntley S."/>
            <person name="Zhang Y."/>
            <person name="Treuner-Lange A."/>
            <person name="Sensen C.W."/>
            <person name="Sogaard-Andersen L."/>
        </authorList>
    </citation>
    <scope>NUCLEOTIDE SEQUENCE [LARGE SCALE GENOMIC DNA]</scope>
    <source>
        <strain evidence="3">ATCC 25202 / DSM 2259 / NBRC 100086 / M2</strain>
    </source>
</reference>
<evidence type="ECO:0000313" key="2">
    <source>
        <dbReference type="EMBL" id="AFE05335.1"/>
    </source>
</evidence>
<dbReference type="Pfam" id="PF00583">
    <property type="entry name" value="Acetyltransf_1"/>
    <property type="match status" value="1"/>
</dbReference>
<reference evidence="2 3" key="1">
    <citation type="journal article" date="2012" name="J. Bacteriol.">
        <title>Complete Genome Sequence of the Fruiting Myxobacterium Corallococcus coralloides DSM 2259.</title>
        <authorList>
            <person name="Huntley S."/>
            <person name="Zhang Y."/>
            <person name="Treuner-Lange A."/>
            <person name="Kneip S."/>
            <person name="Sensen C.W."/>
            <person name="Sogaard-Andersen L."/>
        </authorList>
    </citation>
    <scope>NUCLEOTIDE SEQUENCE [LARGE SCALE GENOMIC DNA]</scope>
    <source>
        <strain evidence="3">ATCC 25202 / DSM 2259 / NBRC 100086 / M2</strain>
    </source>
</reference>
<dbReference type="Proteomes" id="UP000007587">
    <property type="component" value="Chromosome"/>
</dbReference>
<dbReference type="Gene3D" id="3.40.630.30">
    <property type="match status" value="1"/>
</dbReference>
<dbReference type="InParanoid" id="H8MNA7"/>
<dbReference type="InterPro" id="IPR000182">
    <property type="entry name" value="GNAT_dom"/>
</dbReference>
<dbReference type="AlphaFoldDB" id="H8MNA7"/>
<dbReference type="HOGENOM" id="CLU_1105682_0_0_7"/>
<dbReference type="SUPFAM" id="SSF55729">
    <property type="entry name" value="Acyl-CoA N-acyltransferases (Nat)"/>
    <property type="match status" value="1"/>
</dbReference>
<organism evidence="2 3">
    <name type="scientific">Corallococcus coralloides (strain ATCC 25202 / DSM 2259 / NBRC 100086 / M2)</name>
    <name type="common">Myxococcus coralloides</name>
    <dbReference type="NCBI Taxonomy" id="1144275"/>
    <lineage>
        <taxon>Bacteria</taxon>
        <taxon>Pseudomonadati</taxon>
        <taxon>Myxococcota</taxon>
        <taxon>Myxococcia</taxon>
        <taxon>Myxococcales</taxon>
        <taxon>Cystobacterineae</taxon>
        <taxon>Myxococcaceae</taxon>
        <taxon>Corallococcus</taxon>
    </lineage>
</organism>
<dbReference type="eggNOG" id="COG0456">
    <property type="taxonomic scope" value="Bacteria"/>
</dbReference>
<feature type="domain" description="N-acetyltransferase" evidence="1">
    <location>
        <begin position="103"/>
        <end position="251"/>
    </location>
</feature>